<evidence type="ECO:0000313" key="2">
    <source>
        <dbReference type="EMBL" id="MBR0668345.1"/>
    </source>
</evidence>
<dbReference type="EMBL" id="JAAGBB010000054">
    <property type="protein sequence ID" value="MBR0668345.1"/>
    <property type="molecule type" value="Genomic_DNA"/>
</dbReference>
<reference evidence="3" key="1">
    <citation type="journal article" date="2021" name="Syst. Appl. Microbiol.">
        <title>Roseomonas hellenica sp. nov., isolated from roots of wild-growing Alkanna tinctoria.</title>
        <authorList>
            <person name="Rat A."/>
            <person name="Naranjo H.D."/>
            <person name="Lebbe L."/>
            <person name="Cnockaert M."/>
            <person name="Krigas N."/>
            <person name="Grigoriadou K."/>
            <person name="Maloupa E."/>
            <person name="Willems A."/>
        </authorList>
    </citation>
    <scope>NUCLEOTIDE SEQUENCE [LARGE SCALE GENOMIC DNA]</scope>
    <source>
        <strain evidence="3">LMG 31523</strain>
    </source>
</reference>
<sequence length="67" mass="7526">MRNPLIRLAVIATAAIGLSACVAYPVGHRHHGYYGGGGYYRDYGPPRNYVYRDGYGYGRGYGRGYYR</sequence>
<dbReference type="Proteomes" id="UP001196870">
    <property type="component" value="Unassembled WGS sequence"/>
</dbReference>
<keyword evidence="1" id="KW-0732">Signal</keyword>
<evidence type="ECO:0000313" key="3">
    <source>
        <dbReference type="Proteomes" id="UP001196870"/>
    </source>
</evidence>
<comment type="caution">
    <text evidence="2">The sequence shown here is derived from an EMBL/GenBank/DDBJ whole genome shotgun (WGS) entry which is preliminary data.</text>
</comment>
<keyword evidence="3" id="KW-1185">Reference proteome</keyword>
<evidence type="ECO:0000256" key="1">
    <source>
        <dbReference type="SAM" id="SignalP"/>
    </source>
</evidence>
<feature type="chain" id="PRO_5045717854" description="Lipoprotein" evidence="1">
    <location>
        <begin position="24"/>
        <end position="67"/>
    </location>
</feature>
<name>A0ABS5F703_9PROT</name>
<dbReference type="RefSeq" id="WP_211856120.1">
    <property type="nucleotide sequence ID" value="NZ_JAAGBB010000054.1"/>
</dbReference>
<gene>
    <name evidence="2" type="ORF">GXW71_28595</name>
</gene>
<feature type="signal peptide" evidence="1">
    <location>
        <begin position="1"/>
        <end position="23"/>
    </location>
</feature>
<proteinExistence type="predicted"/>
<dbReference type="PROSITE" id="PS51257">
    <property type="entry name" value="PROKAR_LIPOPROTEIN"/>
    <property type="match status" value="1"/>
</dbReference>
<organism evidence="2 3">
    <name type="scientific">Plastoroseomonas hellenica</name>
    <dbReference type="NCBI Taxonomy" id="2687306"/>
    <lineage>
        <taxon>Bacteria</taxon>
        <taxon>Pseudomonadati</taxon>
        <taxon>Pseudomonadota</taxon>
        <taxon>Alphaproteobacteria</taxon>
        <taxon>Acetobacterales</taxon>
        <taxon>Acetobacteraceae</taxon>
        <taxon>Plastoroseomonas</taxon>
    </lineage>
</organism>
<protein>
    <recommendedName>
        <fullName evidence="4">Lipoprotein</fullName>
    </recommendedName>
</protein>
<accession>A0ABS5F703</accession>
<evidence type="ECO:0008006" key="4">
    <source>
        <dbReference type="Google" id="ProtNLM"/>
    </source>
</evidence>